<dbReference type="Proteomes" id="UP000065151">
    <property type="component" value="Chromosome"/>
</dbReference>
<accession>A0A0U3QF75</accession>
<dbReference type="EMBL" id="CP013747">
    <property type="protein sequence ID" value="ALV43117.1"/>
    <property type="molecule type" value="Genomic_DNA"/>
</dbReference>
<organism evidence="1">
    <name type="scientific">Pseudarthrobacter sulfonivorans</name>
    <dbReference type="NCBI Taxonomy" id="121292"/>
    <lineage>
        <taxon>Bacteria</taxon>
        <taxon>Bacillati</taxon>
        <taxon>Actinomycetota</taxon>
        <taxon>Actinomycetes</taxon>
        <taxon>Micrococcales</taxon>
        <taxon>Micrococcaceae</taxon>
        <taxon>Pseudarthrobacter</taxon>
    </lineage>
</organism>
<reference evidence="1 2" key="1">
    <citation type="submission" date="2015-12" db="EMBL/GenBank/DDBJ databases">
        <authorList>
            <person name="Shamseldin A."/>
            <person name="Moawad H."/>
            <person name="Abd El-Rahim W.M."/>
            <person name="Sadowsky M.J."/>
        </authorList>
    </citation>
    <scope>NUCLEOTIDE SEQUENCE [LARGE SCALE GENOMIC DNA]</scope>
    <source>
        <strain evidence="1 2">Ar51</strain>
    </source>
</reference>
<dbReference type="AlphaFoldDB" id="A0A0U3QF75"/>
<name>A0A0U3QF75_9MICC</name>
<dbReference type="KEGG" id="psul:AU252_19755"/>
<proteinExistence type="predicted"/>
<evidence type="ECO:0000313" key="1">
    <source>
        <dbReference type="EMBL" id="ALV43117.1"/>
    </source>
</evidence>
<dbReference type="RefSeq" id="WP_058932170.1">
    <property type="nucleotide sequence ID" value="NZ_CP013747.1"/>
</dbReference>
<dbReference type="STRING" id="121292.AU252_19755"/>
<sequence length="201" mass="21889">MARSGEQRGGGPDLPEITITSPNILEALARAKEIGPAVQRNLRRSLRGVGDDIIKDQKAILSGAKPGVARKAGMRVKKVKRGGTGKVYLRAVNVYKAEAASRSRSTGMRNRVKASLKTRVVAGATRSGISIRADKSVGGVMVKGWNKQVIRHPVFHDPDKIQQTFVSQFGQPYWWEPIKRGRIDAKDKALRAIDDALNGKG</sequence>
<protein>
    <submittedName>
        <fullName evidence="1">Uncharacterized protein</fullName>
    </submittedName>
</protein>
<gene>
    <name evidence="1" type="ORF">AU252_19755</name>
</gene>
<evidence type="ECO:0000313" key="2">
    <source>
        <dbReference type="Proteomes" id="UP000065151"/>
    </source>
</evidence>